<keyword evidence="2" id="KW-1133">Transmembrane helix</keyword>
<dbReference type="AlphaFoldDB" id="A0AA88KSH7"/>
<evidence type="ECO:0000313" key="4">
    <source>
        <dbReference type="Proteomes" id="UP000816034"/>
    </source>
</evidence>
<gene>
    <name evidence="3" type="ORF">C9374_007215</name>
</gene>
<dbReference type="EMBL" id="PYSW02000002">
    <property type="protein sequence ID" value="KAG2393684.1"/>
    <property type="molecule type" value="Genomic_DNA"/>
</dbReference>
<feature type="region of interest" description="Disordered" evidence="1">
    <location>
        <begin position="176"/>
        <end position="199"/>
    </location>
</feature>
<organism evidence="3 4">
    <name type="scientific">Naegleria lovaniensis</name>
    <name type="common">Amoeba</name>
    <dbReference type="NCBI Taxonomy" id="51637"/>
    <lineage>
        <taxon>Eukaryota</taxon>
        <taxon>Discoba</taxon>
        <taxon>Heterolobosea</taxon>
        <taxon>Tetramitia</taxon>
        <taxon>Eutetramitia</taxon>
        <taxon>Vahlkampfiidae</taxon>
        <taxon>Naegleria</taxon>
    </lineage>
</organism>
<protein>
    <submittedName>
        <fullName evidence="3">Uncharacterized protein</fullName>
    </submittedName>
</protein>
<evidence type="ECO:0000256" key="2">
    <source>
        <dbReference type="SAM" id="Phobius"/>
    </source>
</evidence>
<evidence type="ECO:0000313" key="3">
    <source>
        <dbReference type="EMBL" id="KAG2393684.1"/>
    </source>
</evidence>
<sequence length="450" mass="52787">MTITPPNNNNIIHSLLNHGTSWLKAFMFVSVLLYAIGRGIPYVRDVMRWYMRRSSGHHHHHNNKQSASAPRGSINHSSRKNTHNNNIGKHDQYEQKEEATSFQSDVPSISTPEEYFQLEIPVPYMNLKSIFSDDNLSSQAPIMNQFTSDFLNGIAKRMDFLHKNYVRYLNKLATSGMSNTSSSNQEDLSSSSTTSSITDPSNITELTSLQKRMYPIVFRNKFNLAKDLLLRDLYDSIEKCQLKTEMYRQQVKAISRFIPPSFFLNDPSFAPYYWVLTDIDYKLMPPFLRHYVLYSSSMGASMYGGPFHSGSPLFMGYDDDYQMMTLNSQQQSMRLTDTTGRTNSIPPYIRNRIRYEWELFTRQNKSIVHRYDFLYNAFLSRNGFHVTKKDDEIRYRKEFTEQCYKLLKSRRKVALRKIKTIRLKQIRPSEREKSQLRTQYSKLKQLELLP</sequence>
<dbReference type="GeneID" id="68099669"/>
<dbReference type="RefSeq" id="XP_044555578.1">
    <property type="nucleotide sequence ID" value="XM_044697162.1"/>
</dbReference>
<feature type="compositionally biased region" description="Basic and acidic residues" evidence="1">
    <location>
        <begin position="88"/>
        <end position="99"/>
    </location>
</feature>
<dbReference type="Proteomes" id="UP000816034">
    <property type="component" value="Unassembled WGS sequence"/>
</dbReference>
<feature type="region of interest" description="Disordered" evidence="1">
    <location>
        <begin position="56"/>
        <end position="107"/>
    </location>
</feature>
<reference evidence="3 4" key="1">
    <citation type="journal article" date="2018" name="BMC Genomics">
        <title>The genome of Naegleria lovaniensis, the basis for a comparative approach to unravel pathogenicity factors of the human pathogenic amoeba N. fowleri.</title>
        <authorList>
            <person name="Liechti N."/>
            <person name="Schurch N."/>
            <person name="Bruggmann R."/>
            <person name="Wittwer M."/>
        </authorList>
    </citation>
    <scope>NUCLEOTIDE SEQUENCE [LARGE SCALE GENOMIC DNA]</scope>
    <source>
        <strain evidence="3 4">ATCC 30569</strain>
    </source>
</reference>
<proteinExistence type="predicted"/>
<comment type="caution">
    <text evidence="3">The sequence shown here is derived from an EMBL/GenBank/DDBJ whole genome shotgun (WGS) entry which is preliminary data.</text>
</comment>
<keyword evidence="4" id="KW-1185">Reference proteome</keyword>
<feature type="compositionally biased region" description="Low complexity" evidence="1">
    <location>
        <begin position="178"/>
        <end position="199"/>
    </location>
</feature>
<accession>A0AA88KSH7</accession>
<evidence type="ECO:0000256" key="1">
    <source>
        <dbReference type="SAM" id="MobiDB-lite"/>
    </source>
</evidence>
<name>A0AA88KSH7_NAELO</name>
<feature type="transmembrane region" description="Helical" evidence="2">
    <location>
        <begin position="25"/>
        <end position="43"/>
    </location>
</feature>
<keyword evidence="2" id="KW-0812">Transmembrane</keyword>
<keyword evidence="2" id="KW-0472">Membrane</keyword>